<feature type="transmembrane region" description="Helical" evidence="12">
    <location>
        <begin position="334"/>
        <end position="362"/>
    </location>
</feature>
<dbReference type="CDD" id="cd11492">
    <property type="entry name" value="SLC5sbd_NIS-SMVT"/>
    <property type="match status" value="1"/>
</dbReference>
<feature type="transmembrane region" description="Helical" evidence="12">
    <location>
        <begin position="383"/>
        <end position="406"/>
    </location>
</feature>
<keyword evidence="7" id="KW-0915">Sodium</keyword>
<sequence>MDSGKAVLGVVDYVIFGLMLVVSAEIGVYFRFSGGKQRTTEEYLMAGRDMPMLPVTFSLTASFWSAITIIGIPAEMYRFGTNMAYLNFGIVIGVVLTTYLTLPVFFQLQNSSIYEYIDRRFGKYARNLTSIGFVLQAILYMAVVLYAPALALSAVTNLSIWVSVVSIGFVCTFYCTLGGMKAVLWTDVLQASLMFIGILAVIIKGLMDLGITQVYRKGYDGGRLLFPSFDYDPTVRYTVWNILIQGIVLSLTGNAGSQVMVQRLLTMKDISRARMAMFLSIPMSCGFHLLACFAGIVIYARYADCDPMSDGSLSSTDQIMPYFMMSSLGDYPGLPGLCICGVFSASLSTVSSAVNSLTAVTMQDFIRPYLESRGKSLQNMVRGAKVLTLFYGILGIALTFIVALFGNLLQSALIVFGLIGSPILAIFILGMCTTRTNEKGAVIGFLAGIIISSWISFTSTSNGPPRELLPISVAGCPSLNSTLNEIMDTPTSLSPYAVTTTAMPMTSMENEDDVFTLYRISYMWYSLIGVVSTLVVGYIASIIINILKGKTEDVPLELISPLAMYFWNTEKMASQEKKANKNMSLGHPEVLYSEVPHATNVKKEIKADDCKTKETIMNVDTQEKDELDFVSINAKRNEITSKNT</sequence>
<evidence type="ECO:0000256" key="10">
    <source>
        <dbReference type="ARBA" id="ARBA00023201"/>
    </source>
</evidence>
<evidence type="ECO:0000313" key="14">
    <source>
        <dbReference type="Proteomes" id="UP000827092"/>
    </source>
</evidence>
<evidence type="ECO:0000313" key="13">
    <source>
        <dbReference type="EMBL" id="KAG8182492.1"/>
    </source>
</evidence>
<keyword evidence="10" id="KW-0739">Sodium transport</keyword>
<feature type="transmembrane region" description="Helical" evidence="12">
    <location>
        <begin position="84"/>
        <end position="106"/>
    </location>
</feature>
<dbReference type="PANTHER" id="PTHR42985">
    <property type="entry name" value="SODIUM-COUPLED MONOCARBOXYLATE TRANSPORTER"/>
    <property type="match status" value="1"/>
</dbReference>
<evidence type="ECO:0000256" key="12">
    <source>
        <dbReference type="SAM" id="Phobius"/>
    </source>
</evidence>
<evidence type="ECO:0000256" key="6">
    <source>
        <dbReference type="ARBA" id="ARBA00022989"/>
    </source>
</evidence>
<keyword evidence="5 12" id="KW-0812">Transmembrane</keyword>
<feature type="transmembrane region" description="Helical" evidence="12">
    <location>
        <begin position="158"/>
        <end position="180"/>
    </location>
</feature>
<comment type="subcellular location">
    <subcellularLocation>
        <location evidence="1">Cell membrane</location>
        <topology evidence="1">Multi-pass membrane protein</topology>
    </subcellularLocation>
</comment>
<dbReference type="Proteomes" id="UP000827092">
    <property type="component" value="Unassembled WGS sequence"/>
</dbReference>
<organism evidence="13 14">
    <name type="scientific">Oedothorax gibbosus</name>
    <dbReference type="NCBI Taxonomy" id="931172"/>
    <lineage>
        <taxon>Eukaryota</taxon>
        <taxon>Metazoa</taxon>
        <taxon>Ecdysozoa</taxon>
        <taxon>Arthropoda</taxon>
        <taxon>Chelicerata</taxon>
        <taxon>Arachnida</taxon>
        <taxon>Araneae</taxon>
        <taxon>Araneomorphae</taxon>
        <taxon>Entelegynae</taxon>
        <taxon>Araneoidea</taxon>
        <taxon>Linyphiidae</taxon>
        <taxon>Erigoninae</taxon>
        <taxon>Oedothorax</taxon>
    </lineage>
</organism>
<dbReference type="Gene3D" id="1.20.1730.10">
    <property type="entry name" value="Sodium/glucose cotransporter"/>
    <property type="match status" value="1"/>
</dbReference>
<feature type="transmembrane region" description="Helical" evidence="12">
    <location>
        <begin position="127"/>
        <end position="152"/>
    </location>
</feature>
<dbReference type="InterPro" id="IPR051163">
    <property type="entry name" value="Sodium:Solute_Symporter_SSF"/>
</dbReference>
<evidence type="ECO:0000256" key="2">
    <source>
        <dbReference type="ARBA" id="ARBA00006434"/>
    </source>
</evidence>
<evidence type="ECO:0000256" key="8">
    <source>
        <dbReference type="ARBA" id="ARBA00023065"/>
    </source>
</evidence>
<evidence type="ECO:0000256" key="4">
    <source>
        <dbReference type="ARBA" id="ARBA00022475"/>
    </source>
</evidence>
<keyword evidence="4" id="KW-1003">Cell membrane</keyword>
<gene>
    <name evidence="13" type="ORF">JTE90_020408</name>
</gene>
<reference evidence="13 14" key="1">
    <citation type="journal article" date="2022" name="Nat. Ecol. Evol.">
        <title>A masculinizing supergene underlies an exaggerated male reproductive morph in a spider.</title>
        <authorList>
            <person name="Hendrickx F."/>
            <person name="De Corte Z."/>
            <person name="Sonet G."/>
            <person name="Van Belleghem S.M."/>
            <person name="Kostlbacher S."/>
            <person name="Vangestel C."/>
        </authorList>
    </citation>
    <scope>NUCLEOTIDE SEQUENCE [LARGE SCALE GENOMIC DNA]</scope>
    <source>
        <strain evidence="13">W744_W776</strain>
    </source>
</reference>
<dbReference type="EMBL" id="JAFNEN010000461">
    <property type="protein sequence ID" value="KAG8182492.1"/>
    <property type="molecule type" value="Genomic_DNA"/>
</dbReference>
<name>A0AAV6UE41_9ARAC</name>
<comment type="caution">
    <text evidence="13">The sequence shown here is derived from an EMBL/GenBank/DDBJ whole genome shotgun (WGS) entry which is preliminary data.</text>
</comment>
<evidence type="ECO:0000256" key="1">
    <source>
        <dbReference type="ARBA" id="ARBA00004651"/>
    </source>
</evidence>
<evidence type="ECO:0000256" key="11">
    <source>
        <dbReference type="RuleBase" id="RU362091"/>
    </source>
</evidence>
<evidence type="ECO:0000256" key="9">
    <source>
        <dbReference type="ARBA" id="ARBA00023136"/>
    </source>
</evidence>
<keyword evidence="6 12" id="KW-1133">Transmembrane helix</keyword>
<feature type="transmembrane region" description="Helical" evidence="12">
    <location>
        <begin position="440"/>
        <end position="457"/>
    </location>
</feature>
<dbReference type="AlphaFoldDB" id="A0AAV6UE41"/>
<feature type="transmembrane region" description="Helical" evidence="12">
    <location>
        <begin position="6"/>
        <end position="30"/>
    </location>
</feature>
<feature type="transmembrane region" description="Helical" evidence="12">
    <location>
        <begin position="412"/>
        <end position="433"/>
    </location>
</feature>
<dbReference type="GO" id="GO:0015293">
    <property type="term" value="F:symporter activity"/>
    <property type="evidence" value="ECO:0007669"/>
    <property type="project" value="TreeGrafter"/>
</dbReference>
<feature type="transmembrane region" description="Helical" evidence="12">
    <location>
        <begin position="192"/>
        <end position="215"/>
    </location>
</feature>
<keyword evidence="14" id="KW-1185">Reference proteome</keyword>
<dbReference type="InterPro" id="IPR001734">
    <property type="entry name" value="Na/solute_symporter"/>
</dbReference>
<dbReference type="PANTHER" id="PTHR42985:SF40">
    <property type="entry name" value="LD47995P-RELATED"/>
    <property type="match status" value="1"/>
</dbReference>
<feature type="transmembrane region" description="Helical" evidence="12">
    <location>
        <begin position="522"/>
        <end position="547"/>
    </location>
</feature>
<feature type="transmembrane region" description="Helical" evidence="12">
    <location>
        <begin position="235"/>
        <end position="255"/>
    </location>
</feature>
<accession>A0AAV6UE41</accession>
<protein>
    <recommendedName>
        <fullName evidence="15">Sodium-dependent multivitamin transporter</fullName>
    </recommendedName>
</protein>
<dbReference type="GO" id="GO:0006814">
    <property type="term" value="P:sodium ion transport"/>
    <property type="evidence" value="ECO:0007669"/>
    <property type="project" value="UniProtKB-KW"/>
</dbReference>
<feature type="transmembrane region" description="Helical" evidence="12">
    <location>
        <begin position="276"/>
        <end position="300"/>
    </location>
</feature>
<evidence type="ECO:0000256" key="5">
    <source>
        <dbReference type="ARBA" id="ARBA00022692"/>
    </source>
</evidence>
<proteinExistence type="inferred from homology"/>
<keyword evidence="9 12" id="KW-0472">Membrane</keyword>
<evidence type="ECO:0000256" key="3">
    <source>
        <dbReference type="ARBA" id="ARBA00022448"/>
    </source>
</evidence>
<evidence type="ECO:0008006" key="15">
    <source>
        <dbReference type="Google" id="ProtNLM"/>
    </source>
</evidence>
<comment type="similarity">
    <text evidence="2 11">Belongs to the sodium:solute symporter (SSF) (TC 2.A.21) family.</text>
</comment>
<dbReference type="InterPro" id="IPR038377">
    <property type="entry name" value="Na/Glc_symporter_sf"/>
</dbReference>
<dbReference type="GO" id="GO:0005886">
    <property type="term" value="C:plasma membrane"/>
    <property type="evidence" value="ECO:0007669"/>
    <property type="project" value="UniProtKB-SubCell"/>
</dbReference>
<keyword evidence="3" id="KW-0813">Transport</keyword>
<dbReference type="NCBIfam" id="TIGR00813">
    <property type="entry name" value="sss"/>
    <property type="match status" value="1"/>
</dbReference>
<keyword evidence="8" id="KW-0406">Ion transport</keyword>
<dbReference type="Pfam" id="PF00474">
    <property type="entry name" value="SSF"/>
    <property type="match status" value="1"/>
</dbReference>
<dbReference type="PROSITE" id="PS50283">
    <property type="entry name" value="NA_SOLUT_SYMP_3"/>
    <property type="match status" value="1"/>
</dbReference>
<evidence type="ECO:0000256" key="7">
    <source>
        <dbReference type="ARBA" id="ARBA00023053"/>
    </source>
</evidence>
<feature type="transmembrane region" description="Helical" evidence="12">
    <location>
        <begin position="51"/>
        <end position="72"/>
    </location>
</feature>